<sequence length="132" mass="15666">MIDLITFDHWNEVKKKLHQKEKEVEFFKERQIWWCSIGQNLGSESYGKGATFSRPVLIFKKLSQRTFLGIPLTSKTKPGSWYVTIRHRSREITALLNQIRIYDKKRLANRFGEIDDEDFRRIKAGFSAFYCS</sequence>
<proteinExistence type="predicted"/>
<comment type="caution">
    <text evidence="1">The sequence shown here is derived from an EMBL/GenBank/DDBJ whole genome shotgun (WGS) entry which is preliminary data.</text>
</comment>
<evidence type="ECO:0008006" key="3">
    <source>
        <dbReference type="Google" id="ProtNLM"/>
    </source>
</evidence>
<evidence type="ECO:0000313" key="2">
    <source>
        <dbReference type="Proteomes" id="UP000179136"/>
    </source>
</evidence>
<reference evidence="1 2" key="1">
    <citation type="journal article" date="2016" name="Nat. Commun.">
        <title>Thousands of microbial genomes shed light on interconnected biogeochemical processes in an aquifer system.</title>
        <authorList>
            <person name="Anantharaman K."/>
            <person name="Brown C.T."/>
            <person name="Hug L.A."/>
            <person name="Sharon I."/>
            <person name="Castelle C.J."/>
            <person name="Probst A.J."/>
            <person name="Thomas B.C."/>
            <person name="Singh A."/>
            <person name="Wilkins M.J."/>
            <person name="Karaoz U."/>
            <person name="Brodie E.L."/>
            <person name="Williams K.H."/>
            <person name="Hubbard S.S."/>
            <person name="Banfield J.F."/>
        </authorList>
    </citation>
    <scope>NUCLEOTIDE SEQUENCE [LARGE SCALE GENOMIC DNA]</scope>
</reference>
<evidence type="ECO:0000313" key="1">
    <source>
        <dbReference type="EMBL" id="OGG87391.1"/>
    </source>
</evidence>
<dbReference type="Proteomes" id="UP000179136">
    <property type="component" value="Unassembled WGS sequence"/>
</dbReference>
<dbReference type="InterPro" id="IPR011067">
    <property type="entry name" value="Plasmid_toxin/cell-grow_inhib"/>
</dbReference>
<gene>
    <name evidence="1" type="ORF">A3B87_00770</name>
</gene>
<dbReference type="Pfam" id="PF02452">
    <property type="entry name" value="PemK_toxin"/>
    <property type="match status" value="1"/>
</dbReference>
<protein>
    <recommendedName>
        <fullName evidence="3">Toxin-antitoxin system protein</fullName>
    </recommendedName>
</protein>
<organism evidence="1 2">
    <name type="scientific">Candidatus Kuenenbacteria bacterium RIFCSPHIGHO2_02_FULL_39_13</name>
    <dbReference type="NCBI Taxonomy" id="1798561"/>
    <lineage>
        <taxon>Bacteria</taxon>
        <taxon>Candidatus Kueneniibacteriota</taxon>
    </lineage>
</organism>
<dbReference type="Gene3D" id="2.30.30.110">
    <property type="match status" value="1"/>
</dbReference>
<dbReference type="InterPro" id="IPR003477">
    <property type="entry name" value="PemK-like"/>
</dbReference>
<name>A0A1F6FNG4_9BACT</name>
<accession>A0A1F6FNG4</accession>
<dbReference type="GO" id="GO:0003677">
    <property type="term" value="F:DNA binding"/>
    <property type="evidence" value="ECO:0007669"/>
    <property type="project" value="InterPro"/>
</dbReference>
<dbReference type="SUPFAM" id="SSF50118">
    <property type="entry name" value="Cell growth inhibitor/plasmid maintenance toxic component"/>
    <property type="match status" value="1"/>
</dbReference>
<dbReference type="EMBL" id="MFMW01000014">
    <property type="protein sequence ID" value="OGG87391.1"/>
    <property type="molecule type" value="Genomic_DNA"/>
</dbReference>
<dbReference type="AlphaFoldDB" id="A0A1F6FNG4"/>